<name>A0A6P7XKZ1_9AMPH</name>
<protein>
    <submittedName>
        <fullName evidence="7">Cysteine-rich venom protein-like</fullName>
    </submittedName>
</protein>
<evidence type="ECO:0000256" key="1">
    <source>
        <dbReference type="ARBA" id="ARBA00009923"/>
    </source>
</evidence>
<dbReference type="PROSITE" id="PS01010">
    <property type="entry name" value="CRISP_2"/>
    <property type="match status" value="1"/>
</dbReference>
<dbReference type="SUPFAM" id="SSF57546">
    <property type="entry name" value="Crisp domain-like"/>
    <property type="match status" value="1"/>
</dbReference>
<dbReference type="PRINTS" id="PR00837">
    <property type="entry name" value="V5TPXLIKE"/>
</dbReference>
<reference evidence="7" key="1">
    <citation type="submission" date="2025-08" db="UniProtKB">
        <authorList>
            <consortium name="RefSeq"/>
        </authorList>
    </citation>
    <scope>IDENTIFICATION</scope>
</reference>
<dbReference type="InterPro" id="IPR034117">
    <property type="entry name" value="SCP_CRISP"/>
</dbReference>
<dbReference type="Gene3D" id="3.40.33.10">
    <property type="entry name" value="CAP"/>
    <property type="match status" value="1"/>
</dbReference>
<dbReference type="InterPro" id="IPR003582">
    <property type="entry name" value="ShKT_dom"/>
</dbReference>
<keyword evidence="4" id="KW-0732">Signal</keyword>
<dbReference type="InterPro" id="IPR042076">
    <property type="entry name" value="Crisp-like_dom"/>
</dbReference>
<keyword evidence="2" id="KW-1015">Disulfide bond</keyword>
<evidence type="ECO:0000256" key="2">
    <source>
        <dbReference type="ARBA" id="ARBA00023157"/>
    </source>
</evidence>
<dbReference type="KEGG" id="muo:115464775"/>
<dbReference type="Gene3D" id="1.10.10.740">
    <property type="entry name" value="Crisp domain"/>
    <property type="match status" value="1"/>
</dbReference>
<sequence length="285" mass="31909">MKEIIKITAFLCMTTLLQLSLVEADASLGSLLIRGNGRIRRALLQNTTSGRPVNFSLSDILKMRDVPFSSLSTMEKENQNDIVNIHNTLRRQVDPPASNMLKMKWSDEATKTAEEWANTCNLFHSPKDERKIKGFSCGENLFMSTFLASWPDVIKAFDSEKIDFDYGKGVKPGGGMIGHYLQVVWYSSFQVGCAVAQCPKSEFQYYYVCQYCPAGNIQHIINTPYKKGTPCGDCPNACDNGLCTNPCSHQDTYSNCVDYVQKPQCSKQDILDCPATCNCQNKEIK</sequence>
<dbReference type="AlphaFoldDB" id="A0A6P7XKZ1"/>
<feature type="signal peptide" evidence="4">
    <location>
        <begin position="1"/>
        <end position="24"/>
    </location>
</feature>
<organism evidence="6 7">
    <name type="scientific">Microcaecilia unicolor</name>
    <dbReference type="NCBI Taxonomy" id="1415580"/>
    <lineage>
        <taxon>Eukaryota</taxon>
        <taxon>Metazoa</taxon>
        <taxon>Chordata</taxon>
        <taxon>Craniata</taxon>
        <taxon>Vertebrata</taxon>
        <taxon>Euteleostomi</taxon>
        <taxon>Amphibia</taxon>
        <taxon>Gymnophiona</taxon>
        <taxon>Siphonopidae</taxon>
        <taxon>Microcaecilia</taxon>
    </lineage>
</organism>
<dbReference type="InterPro" id="IPR013871">
    <property type="entry name" value="Cysteine_rich_secretory"/>
</dbReference>
<dbReference type="SUPFAM" id="SSF55797">
    <property type="entry name" value="PR-1-like"/>
    <property type="match status" value="1"/>
</dbReference>
<dbReference type="CDD" id="cd05383">
    <property type="entry name" value="CAP_CRISP"/>
    <property type="match status" value="1"/>
</dbReference>
<dbReference type="GeneID" id="115464775"/>
<dbReference type="InterPro" id="IPR001283">
    <property type="entry name" value="CRISP-related"/>
</dbReference>
<feature type="chain" id="PRO_5028350635" evidence="4">
    <location>
        <begin position="25"/>
        <end position="285"/>
    </location>
</feature>
<accession>A0A6P7XKZ1</accession>
<dbReference type="InterPro" id="IPR014044">
    <property type="entry name" value="CAP_dom"/>
</dbReference>
<comment type="caution">
    <text evidence="3">Lacks conserved residue(s) required for the propagation of feature annotation.</text>
</comment>
<dbReference type="RefSeq" id="XP_030050989.1">
    <property type="nucleotide sequence ID" value="XM_030195129.1"/>
</dbReference>
<dbReference type="FunCoup" id="A0A6P7XKZ1">
    <property type="interactions" value="43"/>
</dbReference>
<dbReference type="PANTHER" id="PTHR10334">
    <property type="entry name" value="CYSTEINE-RICH SECRETORY PROTEIN-RELATED"/>
    <property type="match status" value="1"/>
</dbReference>
<evidence type="ECO:0000259" key="5">
    <source>
        <dbReference type="PROSITE" id="PS51670"/>
    </source>
</evidence>
<dbReference type="InterPro" id="IPR035940">
    <property type="entry name" value="CAP_sf"/>
</dbReference>
<gene>
    <name evidence="7" type="primary">LOC115464775</name>
</gene>
<dbReference type="PROSITE" id="PS51670">
    <property type="entry name" value="SHKT"/>
    <property type="match status" value="1"/>
</dbReference>
<feature type="domain" description="ShKT" evidence="5">
    <location>
        <begin position="247"/>
        <end position="279"/>
    </location>
</feature>
<evidence type="ECO:0000256" key="3">
    <source>
        <dbReference type="PROSITE-ProRule" id="PRU01005"/>
    </source>
</evidence>
<proteinExistence type="inferred from homology"/>
<comment type="similarity">
    <text evidence="1">Belongs to the CRISP family.</text>
</comment>
<dbReference type="Pfam" id="PF08562">
    <property type="entry name" value="Crisp"/>
    <property type="match status" value="1"/>
</dbReference>
<dbReference type="InterPro" id="IPR018244">
    <property type="entry name" value="Allrgn_V5/Tpx1_CS"/>
</dbReference>
<dbReference type="OrthoDB" id="737510at2759"/>
<dbReference type="InParanoid" id="A0A6P7XKZ1"/>
<dbReference type="GO" id="GO:0005576">
    <property type="term" value="C:extracellular region"/>
    <property type="evidence" value="ECO:0007669"/>
    <property type="project" value="InterPro"/>
</dbReference>
<dbReference type="Pfam" id="PF00188">
    <property type="entry name" value="CAP"/>
    <property type="match status" value="1"/>
</dbReference>
<keyword evidence="6" id="KW-1185">Reference proteome</keyword>
<dbReference type="Proteomes" id="UP000515156">
    <property type="component" value="Chromosome 3"/>
</dbReference>
<evidence type="ECO:0000256" key="4">
    <source>
        <dbReference type="SAM" id="SignalP"/>
    </source>
</evidence>
<dbReference type="FunFam" id="3.40.33.10:FF:000005">
    <property type="entry name" value="Cysteine-rich secretory protein 2"/>
    <property type="match status" value="1"/>
</dbReference>
<evidence type="ECO:0000313" key="7">
    <source>
        <dbReference type="RefSeq" id="XP_030050989.1"/>
    </source>
</evidence>
<evidence type="ECO:0000313" key="6">
    <source>
        <dbReference type="Proteomes" id="UP000515156"/>
    </source>
</evidence>
<dbReference type="SMART" id="SM00198">
    <property type="entry name" value="SCP"/>
    <property type="match status" value="1"/>
</dbReference>